<dbReference type="RefSeq" id="WP_229660010.1">
    <property type="nucleotide sequence ID" value="NZ_BMJI01000018.1"/>
</dbReference>
<accession>A0ABQ1PGC0</accession>
<dbReference type="InterPro" id="IPR013094">
    <property type="entry name" value="AB_hydrolase_3"/>
</dbReference>
<evidence type="ECO:0000259" key="3">
    <source>
        <dbReference type="Pfam" id="PF07859"/>
    </source>
</evidence>
<evidence type="ECO:0000256" key="1">
    <source>
        <dbReference type="ARBA" id="ARBA00022801"/>
    </source>
</evidence>
<dbReference type="EMBL" id="BMJI01000018">
    <property type="protein sequence ID" value="GGC96673.1"/>
    <property type="molecule type" value="Genomic_DNA"/>
</dbReference>
<feature type="compositionally biased region" description="Polar residues" evidence="2">
    <location>
        <begin position="1"/>
        <end position="10"/>
    </location>
</feature>
<evidence type="ECO:0000313" key="5">
    <source>
        <dbReference type="Proteomes" id="UP000597761"/>
    </source>
</evidence>
<evidence type="ECO:0000256" key="2">
    <source>
        <dbReference type="SAM" id="MobiDB-lite"/>
    </source>
</evidence>
<gene>
    <name evidence="4" type="ORF">GCM10011512_24610</name>
</gene>
<sequence length="334" mass="35878">MEHNSTTETTGGALASMPARPPFDPELEAALTTLADGVPPTVTERMIGPMRENPRLRVTPEMARDAGIRSRDLVIPGHDGDDVVVTVLEAEGRTGVGPGIYHLHGGGMIVGDRWSGVAALFDWLHRYRAVAVSLEYRLAPEYPDPYPVEDCYRGLVWLQTHAAELGIDPSRVLITGASAGGGLAAGVTLLMRDRGLPPLMGQLLMYPMLDDRDGTVSSAQIDGVGVWDRGSNLTGWTALLGDRRATDDVSIYAAPARATDLSGLPPAFIDCGSAEVFRDEDVAYASALWASGGQAELHVWPGGFHAFEGYAPQAALSREMVQARDRWVHRLLGE</sequence>
<feature type="region of interest" description="Disordered" evidence="2">
    <location>
        <begin position="1"/>
        <end position="24"/>
    </location>
</feature>
<reference evidence="5" key="1">
    <citation type="journal article" date="2019" name="Int. J. Syst. Evol. Microbiol.">
        <title>The Global Catalogue of Microorganisms (GCM) 10K type strain sequencing project: providing services to taxonomists for standard genome sequencing and annotation.</title>
        <authorList>
            <consortium name="The Broad Institute Genomics Platform"/>
            <consortium name="The Broad Institute Genome Sequencing Center for Infectious Disease"/>
            <person name="Wu L."/>
            <person name="Ma J."/>
        </authorList>
    </citation>
    <scope>NUCLEOTIDE SEQUENCE [LARGE SCALE GENOMIC DNA]</scope>
    <source>
        <strain evidence="5">CGMCC 1.15480</strain>
    </source>
</reference>
<dbReference type="Gene3D" id="3.40.50.1820">
    <property type="entry name" value="alpha/beta hydrolase"/>
    <property type="match status" value="1"/>
</dbReference>
<dbReference type="Proteomes" id="UP000597761">
    <property type="component" value="Unassembled WGS sequence"/>
</dbReference>
<dbReference type="PANTHER" id="PTHR48081">
    <property type="entry name" value="AB HYDROLASE SUPERFAMILY PROTEIN C4A8.06C"/>
    <property type="match status" value="1"/>
</dbReference>
<feature type="domain" description="Alpha/beta hydrolase fold-3" evidence="3">
    <location>
        <begin position="101"/>
        <end position="307"/>
    </location>
</feature>
<name>A0ABQ1PGC0_9MICC</name>
<dbReference type="PANTHER" id="PTHR48081:SF8">
    <property type="entry name" value="ALPHA_BETA HYDROLASE FOLD-3 DOMAIN-CONTAINING PROTEIN-RELATED"/>
    <property type="match status" value="1"/>
</dbReference>
<dbReference type="InterPro" id="IPR029058">
    <property type="entry name" value="AB_hydrolase_fold"/>
</dbReference>
<protein>
    <submittedName>
        <fullName evidence="4">Esterase</fullName>
    </submittedName>
</protein>
<proteinExistence type="predicted"/>
<comment type="caution">
    <text evidence="4">The sequence shown here is derived from an EMBL/GenBank/DDBJ whole genome shotgun (WGS) entry which is preliminary data.</text>
</comment>
<keyword evidence="1" id="KW-0378">Hydrolase</keyword>
<dbReference type="Pfam" id="PF07859">
    <property type="entry name" value="Abhydrolase_3"/>
    <property type="match status" value="1"/>
</dbReference>
<organism evidence="4 5">
    <name type="scientific">Tersicoccus solisilvae</name>
    <dbReference type="NCBI Taxonomy" id="1882339"/>
    <lineage>
        <taxon>Bacteria</taxon>
        <taxon>Bacillati</taxon>
        <taxon>Actinomycetota</taxon>
        <taxon>Actinomycetes</taxon>
        <taxon>Micrococcales</taxon>
        <taxon>Micrococcaceae</taxon>
        <taxon>Tersicoccus</taxon>
    </lineage>
</organism>
<dbReference type="SUPFAM" id="SSF53474">
    <property type="entry name" value="alpha/beta-Hydrolases"/>
    <property type="match status" value="1"/>
</dbReference>
<keyword evidence="5" id="KW-1185">Reference proteome</keyword>
<evidence type="ECO:0000313" key="4">
    <source>
        <dbReference type="EMBL" id="GGC96673.1"/>
    </source>
</evidence>
<dbReference type="InterPro" id="IPR050300">
    <property type="entry name" value="GDXG_lipolytic_enzyme"/>
</dbReference>